<protein>
    <submittedName>
        <fullName evidence="1">Uncharacterized protein</fullName>
    </submittedName>
</protein>
<accession>A0A0A9E945</accession>
<proteinExistence type="predicted"/>
<dbReference type="EMBL" id="GBRH01202357">
    <property type="protein sequence ID" value="JAD95538.1"/>
    <property type="molecule type" value="Transcribed_RNA"/>
</dbReference>
<name>A0A0A9E945_ARUDO</name>
<reference evidence="1" key="1">
    <citation type="submission" date="2014-09" db="EMBL/GenBank/DDBJ databases">
        <authorList>
            <person name="Magalhaes I.L.F."/>
            <person name="Oliveira U."/>
            <person name="Santos F.R."/>
            <person name="Vidigal T.H.D.A."/>
            <person name="Brescovit A.D."/>
            <person name="Santos A.J."/>
        </authorList>
    </citation>
    <scope>NUCLEOTIDE SEQUENCE</scope>
    <source>
        <tissue evidence="1">Shoot tissue taken approximately 20 cm above the soil surface</tissue>
    </source>
</reference>
<dbReference type="AlphaFoldDB" id="A0A0A9E945"/>
<reference evidence="1" key="2">
    <citation type="journal article" date="2015" name="Data Brief">
        <title>Shoot transcriptome of the giant reed, Arundo donax.</title>
        <authorList>
            <person name="Barrero R.A."/>
            <person name="Guerrero F.D."/>
            <person name="Moolhuijzen P."/>
            <person name="Goolsby J.A."/>
            <person name="Tidwell J."/>
            <person name="Bellgard S.E."/>
            <person name="Bellgard M.I."/>
        </authorList>
    </citation>
    <scope>NUCLEOTIDE SEQUENCE</scope>
    <source>
        <tissue evidence="1">Shoot tissue taken approximately 20 cm above the soil surface</tissue>
    </source>
</reference>
<organism evidence="1">
    <name type="scientific">Arundo donax</name>
    <name type="common">Giant reed</name>
    <name type="synonym">Donax arundinaceus</name>
    <dbReference type="NCBI Taxonomy" id="35708"/>
    <lineage>
        <taxon>Eukaryota</taxon>
        <taxon>Viridiplantae</taxon>
        <taxon>Streptophyta</taxon>
        <taxon>Embryophyta</taxon>
        <taxon>Tracheophyta</taxon>
        <taxon>Spermatophyta</taxon>
        <taxon>Magnoliopsida</taxon>
        <taxon>Liliopsida</taxon>
        <taxon>Poales</taxon>
        <taxon>Poaceae</taxon>
        <taxon>PACMAD clade</taxon>
        <taxon>Arundinoideae</taxon>
        <taxon>Arundineae</taxon>
        <taxon>Arundo</taxon>
    </lineage>
</organism>
<sequence>MPRVWLILLQMSSVDYGLQEDLEHPTNAVPPYYFAGRHTEEIFPQVGYPISHILTST</sequence>
<evidence type="ECO:0000313" key="1">
    <source>
        <dbReference type="EMBL" id="JAD95538.1"/>
    </source>
</evidence>